<feature type="region of interest" description="Disordered" evidence="1">
    <location>
        <begin position="289"/>
        <end position="321"/>
    </location>
</feature>
<protein>
    <submittedName>
        <fullName evidence="2">Uncharacterized protein</fullName>
    </submittedName>
</protein>
<feature type="region of interest" description="Disordered" evidence="1">
    <location>
        <begin position="347"/>
        <end position="663"/>
    </location>
</feature>
<feature type="compositionally biased region" description="Low complexity" evidence="1">
    <location>
        <begin position="614"/>
        <end position="623"/>
    </location>
</feature>
<feature type="compositionally biased region" description="Acidic residues" evidence="1">
    <location>
        <begin position="186"/>
        <end position="213"/>
    </location>
</feature>
<name>A0AAN8RVA6_9PEZI</name>
<feature type="compositionally biased region" description="Basic residues" evidence="1">
    <location>
        <begin position="489"/>
        <end position="499"/>
    </location>
</feature>
<feature type="compositionally biased region" description="Polar residues" evidence="1">
    <location>
        <begin position="31"/>
        <end position="56"/>
    </location>
</feature>
<organism evidence="2 3">
    <name type="scientific">Arthrobotrys conoides</name>
    <dbReference type="NCBI Taxonomy" id="74498"/>
    <lineage>
        <taxon>Eukaryota</taxon>
        <taxon>Fungi</taxon>
        <taxon>Dikarya</taxon>
        <taxon>Ascomycota</taxon>
        <taxon>Pezizomycotina</taxon>
        <taxon>Orbiliomycetes</taxon>
        <taxon>Orbiliales</taxon>
        <taxon>Orbiliaceae</taxon>
        <taxon>Arthrobotrys</taxon>
    </lineage>
</organism>
<feature type="compositionally biased region" description="Basic residues" evidence="1">
    <location>
        <begin position="146"/>
        <end position="162"/>
    </location>
</feature>
<evidence type="ECO:0000313" key="2">
    <source>
        <dbReference type="EMBL" id="KAK6508320.1"/>
    </source>
</evidence>
<accession>A0AAN8RVA6</accession>
<feature type="region of interest" description="Disordered" evidence="1">
    <location>
        <begin position="677"/>
        <end position="696"/>
    </location>
</feature>
<gene>
    <name evidence="2" type="ORF">TWF506_010415</name>
</gene>
<feature type="compositionally biased region" description="Polar residues" evidence="1">
    <location>
        <begin position="459"/>
        <end position="473"/>
    </location>
</feature>
<feature type="compositionally biased region" description="Low complexity" evidence="1">
    <location>
        <begin position="394"/>
        <end position="410"/>
    </location>
</feature>
<feature type="compositionally biased region" description="Basic and acidic residues" evidence="1">
    <location>
        <begin position="83"/>
        <end position="94"/>
    </location>
</feature>
<feature type="compositionally biased region" description="Acidic residues" evidence="1">
    <location>
        <begin position="578"/>
        <end position="587"/>
    </location>
</feature>
<dbReference type="AlphaFoldDB" id="A0AAN8RVA6"/>
<feature type="compositionally biased region" description="Polar residues" evidence="1">
    <location>
        <begin position="433"/>
        <end position="442"/>
    </location>
</feature>
<evidence type="ECO:0000313" key="3">
    <source>
        <dbReference type="Proteomes" id="UP001307849"/>
    </source>
</evidence>
<feature type="compositionally biased region" description="Polar residues" evidence="1">
    <location>
        <begin position="653"/>
        <end position="662"/>
    </location>
</feature>
<feature type="region of interest" description="Disordered" evidence="1">
    <location>
        <begin position="1"/>
        <end position="240"/>
    </location>
</feature>
<reference evidence="2 3" key="1">
    <citation type="submission" date="2019-10" db="EMBL/GenBank/DDBJ databases">
        <authorList>
            <person name="Palmer J.M."/>
        </authorList>
    </citation>
    <scope>NUCLEOTIDE SEQUENCE [LARGE SCALE GENOMIC DNA]</scope>
    <source>
        <strain evidence="2 3">TWF506</strain>
    </source>
</reference>
<feature type="compositionally biased region" description="Polar residues" evidence="1">
    <location>
        <begin position="561"/>
        <end position="572"/>
    </location>
</feature>
<keyword evidence="3" id="KW-1185">Reference proteome</keyword>
<dbReference type="Proteomes" id="UP001307849">
    <property type="component" value="Unassembled WGS sequence"/>
</dbReference>
<feature type="compositionally biased region" description="Low complexity" evidence="1">
    <location>
        <begin position="306"/>
        <end position="321"/>
    </location>
</feature>
<comment type="caution">
    <text evidence="2">The sequence shown here is derived from an EMBL/GenBank/DDBJ whole genome shotgun (WGS) entry which is preliminary data.</text>
</comment>
<sequence length="742" mass="82805">MPNRTKERQTYLANPLESYKTTRYGNKPVTHRSSSAFDQSTLSQFGFTPSSSSANSKRYRRTSVLSKSGGVKRRSLNFDDLEHEGSGAEGKEDGIPVGKKRRVGQGHLSSDDEDEHGNSKLKEEDVGEDSFVVNDQSDQDDEGSWRSRRSPKRRRSLPKRRPFLAPKTRDLTLTQMYPLTRITSESDYEDEEESQGEYTEGEESQEEDLDMPLEDVQAKDEPVSQFVYEPEQRVKDEPQSQTEILEDLILNQHLTQEDEDTEPPDQTIAVKQENLADEVMEGLTTTLGPEVSGLLYNPKTPKRPIPKVVPSSHTPPVTPLSPLRHQQLSAILASPSVQRQWRMSGRKLPGFTIPDLSPVAEHRKKVDDSSTEENTPVEPEYPVQPLKRPNFAKDSVGADASSRASSGSSVKETGPTKLKFVPSTQWWEREESLTSNSATTLEPIQEVDSQPEPRVRSSGDVQDNETVSNTTAAPQVLQPIESKVVPKSPVRRNRSKNRPFKPSLSTSMSREPLLRDSSGLHTINTSFFRKESSTIEPPKPAAEEESQKSQVSIKSVDRQLMNESDSYNNTTADKVEETQLDIDELDPDATISQSQPEELDLEITPRAPVRKLTLPSLKGSNLPLLPPSSPPQDYKLHNNINSTPPSSKDIFHSPSTKGSSSPLMEFKNTLENFELQEEDKDLDEVTDASASYGGKGPVETLTQWKMRMFGPSQAVPTISQIFGANSLDNGAEDYEEDDDEEL</sequence>
<proteinExistence type="predicted"/>
<evidence type="ECO:0000256" key="1">
    <source>
        <dbReference type="SAM" id="MobiDB-lite"/>
    </source>
</evidence>
<feature type="compositionally biased region" description="Acidic residues" evidence="1">
    <location>
        <begin position="677"/>
        <end position="686"/>
    </location>
</feature>
<dbReference type="EMBL" id="JAVHJM010000008">
    <property type="protein sequence ID" value="KAK6508320.1"/>
    <property type="molecule type" value="Genomic_DNA"/>
</dbReference>